<evidence type="ECO:0000313" key="6">
    <source>
        <dbReference type="Proteomes" id="UP001163127"/>
    </source>
</evidence>
<dbReference type="EMBL" id="CP113787">
    <property type="protein sequence ID" value="WAL43574.1"/>
    <property type="molecule type" value="Genomic_DNA"/>
</dbReference>
<evidence type="ECO:0000256" key="1">
    <source>
        <dbReference type="ARBA" id="ARBA00022741"/>
    </source>
</evidence>
<dbReference type="PANTHER" id="PTHR33359">
    <property type="entry name" value="MOLYBDOPTERIN SYNTHASE SULFUR CARRIER SUBUNIT"/>
    <property type="match status" value="1"/>
</dbReference>
<organism evidence="5 6">
    <name type="scientific">Actinomyces naeslundii</name>
    <dbReference type="NCBI Taxonomy" id="1655"/>
    <lineage>
        <taxon>Bacteria</taxon>
        <taxon>Bacillati</taxon>
        <taxon>Actinomycetota</taxon>
        <taxon>Actinomycetes</taxon>
        <taxon>Actinomycetales</taxon>
        <taxon>Actinomycetaceae</taxon>
        <taxon>Actinomyces</taxon>
    </lineage>
</organism>
<evidence type="ECO:0000256" key="4">
    <source>
        <dbReference type="SAM" id="MobiDB-lite"/>
    </source>
</evidence>
<dbReference type="Pfam" id="PF02597">
    <property type="entry name" value="ThiS"/>
    <property type="match status" value="1"/>
</dbReference>
<dbReference type="AlphaFoldDB" id="A0AA47FJ65"/>
<evidence type="ECO:0000313" key="5">
    <source>
        <dbReference type="EMBL" id="WAL43574.1"/>
    </source>
</evidence>
<reference evidence="5" key="1">
    <citation type="submission" date="2022-11" db="EMBL/GenBank/DDBJ databases">
        <title>Dental biofilm bacteria. Genome sequencing and assembly.</title>
        <authorList>
            <person name="Robertsson C."/>
        </authorList>
    </citation>
    <scope>NUCLEOTIDE SEQUENCE</scope>
    <source>
        <strain evidence="5">CW</strain>
    </source>
</reference>
<feature type="region of interest" description="Disordered" evidence="4">
    <location>
        <begin position="1"/>
        <end position="21"/>
    </location>
</feature>
<dbReference type="Gene3D" id="3.10.20.30">
    <property type="match status" value="1"/>
</dbReference>
<evidence type="ECO:0000256" key="2">
    <source>
        <dbReference type="ARBA" id="ARBA00024200"/>
    </source>
</evidence>
<dbReference type="PANTHER" id="PTHR33359:SF1">
    <property type="entry name" value="MOLYBDOPTERIN SYNTHASE SULFUR CARRIER SUBUNIT"/>
    <property type="match status" value="1"/>
</dbReference>
<accession>A0AA47FJ65</accession>
<dbReference type="GO" id="GO:1990133">
    <property type="term" value="C:molybdopterin adenylyltransferase complex"/>
    <property type="evidence" value="ECO:0007669"/>
    <property type="project" value="TreeGrafter"/>
</dbReference>
<dbReference type="GO" id="GO:0006777">
    <property type="term" value="P:Mo-molybdopterin cofactor biosynthetic process"/>
    <property type="evidence" value="ECO:0007669"/>
    <property type="project" value="InterPro"/>
</dbReference>
<dbReference type="GO" id="GO:0000166">
    <property type="term" value="F:nucleotide binding"/>
    <property type="evidence" value="ECO:0007669"/>
    <property type="project" value="UniProtKB-KW"/>
</dbReference>
<dbReference type="RefSeq" id="WP_171972854.1">
    <property type="nucleotide sequence ID" value="NZ_CP113787.1"/>
</dbReference>
<protein>
    <recommendedName>
        <fullName evidence="3">Molybdopterin synthase sulfur carrier subunit</fullName>
    </recommendedName>
</protein>
<evidence type="ECO:0000256" key="3">
    <source>
        <dbReference type="ARBA" id="ARBA00024247"/>
    </source>
</evidence>
<keyword evidence="1" id="KW-0547">Nucleotide-binding</keyword>
<proteinExistence type="inferred from homology"/>
<comment type="similarity">
    <text evidence="2">Belongs to the MoaD family.</text>
</comment>
<gene>
    <name evidence="5" type="ORF">OFA60_03155</name>
</gene>
<feature type="compositionally biased region" description="Low complexity" evidence="4">
    <location>
        <begin position="7"/>
        <end position="21"/>
    </location>
</feature>
<dbReference type="CDD" id="cd00754">
    <property type="entry name" value="Ubl_MoaD"/>
    <property type="match status" value="1"/>
</dbReference>
<dbReference type="SUPFAM" id="SSF54285">
    <property type="entry name" value="MoaD/ThiS"/>
    <property type="match status" value="1"/>
</dbReference>
<dbReference type="InterPro" id="IPR044672">
    <property type="entry name" value="MOCS2A"/>
</dbReference>
<dbReference type="InterPro" id="IPR016155">
    <property type="entry name" value="Mopterin_synth/thiamin_S_b"/>
</dbReference>
<dbReference type="Proteomes" id="UP001163127">
    <property type="component" value="Chromosome"/>
</dbReference>
<dbReference type="InterPro" id="IPR003749">
    <property type="entry name" value="ThiS/MoaD-like"/>
</dbReference>
<sequence>MSPSPEPAARTAAEAPGEPPAETLSVTLRYFAAAADAAGRPEERLDLPTGTTLAGLREQLAGRGLEMARVVPICSFLVNSVSTPADSLTPLADGDAVDVLPPFAGG</sequence>
<dbReference type="InterPro" id="IPR012675">
    <property type="entry name" value="Beta-grasp_dom_sf"/>
</dbReference>
<name>A0AA47FJ65_ACTNA</name>